<evidence type="ECO:0000256" key="5">
    <source>
        <dbReference type="PROSITE-ProRule" id="PRU00169"/>
    </source>
</evidence>
<dbReference type="CDD" id="cd00156">
    <property type="entry name" value="REC"/>
    <property type="match status" value="1"/>
</dbReference>
<name>G8R515_OWEHD</name>
<dbReference type="Pfam" id="PF00072">
    <property type="entry name" value="Response_reg"/>
    <property type="match status" value="1"/>
</dbReference>
<sequence>MNGFKIFIVDDNELYAKASQHHLSLNPDNEVESFSTGKDCINNLYTKPNMIFLDYSLPDMSGIEVLRKIKQSYPETPVVIVSGQEDVSTAVELLKEGAYDYIVKDENAHERMWKSTNNIRENFMLRDEIDKLREEVDHKYDFSNIKGNSLALKKVYKLIEKASQTNITVSITGETGTGKELVAKAIHYNNKNKQKRPLVAVNIAAIPRDLLESELFGHEKGAFTGASNRRIGKFEEAIGGTIFLDEIGEMDLNLQAKLLRVLQEKEVTRIGSNTPVKVNARVLVATHKTLAEEVKAGRFREDLYYRLLGLPIELPPLRDRGNDIVVLAKHFIDDFASENDMGKLHITADAQKKLLNYDWPGNVRELKAVVELASVLCDDGKITDMDINFNSTNNGLSELMSKELTLKGYNIKIIQHFLDKYERNVVDVAKKLDIGKSTIYRMVKNNELEI</sequence>
<protein>
    <submittedName>
        <fullName evidence="8">Response regulator with CheY-like receiver, AAA-type ATPase, and DNA-binding domains</fullName>
    </submittedName>
</protein>
<reference evidence="8 9" key="1">
    <citation type="journal article" date="2012" name="Stand. Genomic Sci.">
        <title>Genome sequence of the orange-pigmented seawater bacterium Owenweeksia hongkongensis type strain (UST20020801(T)).</title>
        <authorList>
            <person name="Riedel T."/>
            <person name="Held B."/>
            <person name="Nolan M."/>
            <person name="Lucas S."/>
            <person name="Lapidus A."/>
            <person name="Tice H."/>
            <person name="Del Rio T.G."/>
            <person name="Cheng J.F."/>
            <person name="Han C."/>
            <person name="Tapia R."/>
            <person name="Goodwin L.A."/>
            <person name="Pitluck S."/>
            <person name="Liolios K."/>
            <person name="Mavromatis K."/>
            <person name="Pagani I."/>
            <person name="Ivanova N."/>
            <person name="Mikhailova N."/>
            <person name="Pati A."/>
            <person name="Chen A."/>
            <person name="Palaniappan K."/>
            <person name="Rohde M."/>
            <person name="Tindall B.J."/>
            <person name="Detter J.C."/>
            <person name="Goker M."/>
            <person name="Woyke T."/>
            <person name="Bristow J."/>
            <person name="Eisen J.A."/>
            <person name="Markowitz V."/>
            <person name="Hugenholtz P."/>
            <person name="Klenk H.P."/>
            <person name="Kyrpides N.C."/>
        </authorList>
    </citation>
    <scope>NUCLEOTIDE SEQUENCE</scope>
    <source>
        <strain evidence="9">DSM 17368 / JCM 12287 / NRRL B-23963</strain>
    </source>
</reference>
<keyword evidence="9" id="KW-1185">Reference proteome</keyword>
<dbReference type="SUPFAM" id="SSF52172">
    <property type="entry name" value="CheY-like"/>
    <property type="match status" value="1"/>
</dbReference>
<keyword evidence="4" id="KW-0804">Transcription</keyword>
<dbReference type="InterPro" id="IPR027417">
    <property type="entry name" value="P-loop_NTPase"/>
</dbReference>
<dbReference type="EMBL" id="CP003156">
    <property type="protein sequence ID" value="AEV34329.1"/>
    <property type="molecule type" value="Genomic_DNA"/>
</dbReference>
<dbReference type="GO" id="GO:0003677">
    <property type="term" value="F:DNA binding"/>
    <property type="evidence" value="ECO:0007669"/>
    <property type="project" value="UniProtKB-KW"/>
</dbReference>
<dbReference type="SUPFAM" id="SSF46689">
    <property type="entry name" value="Homeodomain-like"/>
    <property type="match status" value="1"/>
</dbReference>
<dbReference type="AlphaFoldDB" id="G8R515"/>
<keyword evidence="3" id="KW-0805">Transcription regulation</keyword>
<keyword evidence="2" id="KW-0067">ATP-binding</keyword>
<dbReference type="Gene3D" id="1.10.8.60">
    <property type="match status" value="1"/>
</dbReference>
<evidence type="ECO:0000256" key="4">
    <source>
        <dbReference type="ARBA" id="ARBA00023163"/>
    </source>
</evidence>
<dbReference type="eggNOG" id="COG2204">
    <property type="taxonomic scope" value="Bacteria"/>
</dbReference>
<evidence type="ECO:0000313" key="8">
    <source>
        <dbReference type="EMBL" id="AEV34329.1"/>
    </source>
</evidence>
<dbReference type="Gene3D" id="3.40.50.2300">
    <property type="match status" value="1"/>
</dbReference>
<dbReference type="GO" id="GO:0000160">
    <property type="term" value="P:phosphorelay signal transduction system"/>
    <property type="evidence" value="ECO:0007669"/>
    <property type="project" value="InterPro"/>
</dbReference>
<dbReference type="HOGENOM" id="CLU_000445_0_6_10"/>
<evidence type="ECO:0000259" key="6">
    <source>
        <dbReference type="PROSITE" id="PS50045"/>
    </source>
</evidence>
<feature type="domain" description="Sigma-54 factor interaction" evidence="6">
    <location>
        <begin position="145"/>
        <end position="375"/>
    </location>
</feature>
<organism evidence="8 9">
    <name type="scientific">Owenweeksia hongkongensis (strain DSM 17368 / CIP 108786 / JCM 12287 / NRRL B-23963 / UST20020801)</name>
    <dbReference type="NCBI Taxonomy" id="926562"/>
    <lineage>
        <taxon>Bacteria</taxon>
        <taxon>Pseudomonadati</taxon>
        <taxon>Bacteroidota</taxon>
        <taxon>Flavobacteriia</taxon>
        <taxon>Flavobacteriales</taxon>
        <taxon>Owenweeksiaceae</taxon>
        <taxon>Owenweeksia</taxon>
    </lineage>
</organism>
<dbReference type="GO" id="GO:0006355">
    <property type="term" value="P:regulation of DNA-templated transcription"/>
    <property type="evidence" value="ECO:0007669"/>
    <property type="project" value="InterPro"/>
</dbReference>
<dbReference type="InterPro" id="IPR002078">
    <property type="entry name" value="Sigma_54_int"/>
</dbReference>
<dbReference type="InterPro" id="IPR009057">
    <property type="entry name" value="Homeodomain-like_sf"/>
</dbReference>
<dbReference type="CDD" id="cd00009">
    <property type="entry name" value="AAA"/>
    <property type="match status" value="1"/>
</dbReference>
<dbReference type="STRING" id="926562.Oweho_3379"/>
<dbReference type="PROSITE" id="PS00688">
    <property type="entry name" value="SIGMA54_INTERACT_3"/>
    <property type="match status" value="1"/>
</dbReference>
<dbReference type="InterPro" id="IPR011006">
    <property type="entry name" value="CheY-like_superfamily"/>
</dbReference>
<dbReference type="InterPro" id="IPR003593">
    <property type="entry name" value="AAA+_ATPase"/>
</dbReference>
<evidence type="ECO:0000256" key="2">
    <source>
        <dbReference type="ARBA" id="ARBA00022840"/>
    </source>
</evidence>
<keyword evidence="1" id="KW-0547">Nucleotide-binding</keyword>
<dbReference type="Pfam" id="PF25601">
    <property type="entry name" value="AAA_lid_14"/>
    <property type="match status" value="1"/>
</dbReference>
<feature type="domain" description="Response regulatory" evidence="7">
    <location>
        <begin position="5"/>
        <end position="119"/>
    </location>
</feature>
<feature type="modified residue" description="4-aspartylphosphate" evidence="5">
    <location>
        <position position="54"/>
    </location>
</feature>
<dbReference type="InterPro" id="IPR001789">
    <property type="entry name" value="Sig_transdc_resp-reg_receiver"/>
</dbReference>
<dbReference type="FunFam" id="3.40.50.300:FF:000006">
    <property type="entry name" value="DNA-binding transcriptional regulator NtrC"/>
    <property type="match status" value="1"/>
</dbReference>
<dbReference type="SMART" id="SM00448">
    <property type="entry name" value="REC"/>
    <property type="match status" value="1"/>
</dbReference>
<dbReference type="KEGG" id="oho:Oweho_3379"/>
<dbReference type="PROSITE" id="PS50045">
    <property type="entry name" value="SIGMA54_INTERACT_4"/>
    <property type="match status" value="1"/>
</dbReference>
<evidence type="ECO:0000256" key="3">
    <source>
        <dbReference type="ARBA" id="ARBA00023015"/>
    </source>
</evidence>
<keyword evidence="5" id="KW-0597">Phosphoprotein</keyword>
<evidence type="ECO:0000313" key="9">
    <source>
        <dbReference type="Proteomes" id="UP000005631"/>
    </source>
</evidence>
<dbReference type="PATRIC" id="fig|926562.3.peg.3400"/>
<keyword evidence="8" id="KW-0238">DNA-binding</keyword>
<dbReference type="RefSeq" id="WP_014203676.1">
    <property type="nucleotide sequence ID" value="NC_016599.1"/>
</dbReference>
<dbReference type="InterPro" id="IPR025944">
    <property type="entry name" value="Sigma_54_int_dom_CS"/>
</dbReference>
<evidence type="ECO:0000256" key="1">
    <source>
        <dbReference type="ARBA" id="ARBA00022741"/>
    </source>
</evidence>
<dbReference type="OrthoDB" id="5401077at2"/>
<dbReference type="PANTHER" id="PTHR32071:SF121">
    <property type="entry name" value="SIGMA L-DEPENDENT TRANSCRIPTIONAL REGULATOR YQIR-RELATED"/>
    <property type="match status" value="1"/>
</dbReference>
<dbReference type="PANTHER" id="PTHR32071">
    <property type="entry name" value="TRANSCRIPTIONAL REGULATORY PROTEIN"/>
    <property type="match status" value="1"/>
</dbReference>
<dbReference type="Proteomes" id="UP000005631">
    <property type="component" value="Chromosome"/>
</dbReference>
<dbReference type="SMART" id="SM00382">
    <property type="entry name" value="AAA"/>
    <property type="match status" value="1"/>
</dbReference>
<gene>
    <name evidence="8" type="ordered locus">Oweho_3379</name>
</gene>
<evidence type="ECO:0000259" key="7">
    <source>
        <dbReference type="PROSITE" id="PS50110"/>
    </source>
</evidence>
<dbReference type="Pfam" id="PF00158">
    <property type="entry name" value="Sigma54_activat"/>
    <property type="match status" value="1"/>
</dbReference>
<dbReference type="GO" id="GO:0005524">
    <property type="term" value="F:ATP binding"/>
    <property type="evidence" value="ECO:0007669"/>
    <property type="project" value="UniProtKB-KW"/>
</dbReference>
<dbReference type="SUPFAM" id="SSF52540">
    <property type="entry name" value="P-loop containing nucleoside triphosphate hydrolases"/>
    <property type="match status" value="1"/>
</dbReference>
<accession>G8R515</accession>
<proteinExistence type="predicted"/>
<dbReference type="Gene3D" id="3.40.50.300">
    <property type="entry name" value="P-loop containing nucleotide triphosphate hydrolases"/>
    <property type="match status" value="1"/>
</dbReference>
<dbReference type="InterPro" id="IPR058031">
    <property type="entry name" value="AAA_lid_NorR"/>
</dbReference>
<dbReference type="PROSITE" id="PS50110">
    <property type="entry name" value="RESPONSE_REGULATORY"/>
    <property type="match status" value="1"/>
</dbReference>